<dbReference type="FunFam" id="3.90.870.10:FF:000009">
    <property type="entry name" value="Threonylcarbamoyl-AMP synthase, putative"/>
    <property type="match status" value="1"/>
</dbReference>
<dbReference type="GO" id="GO:0000049">
    <property type="term" value="F:tRNA binding"/>
    <property type="evidence" value="ECO:0007669"/>
    <property type="project" value="TreeGrafter"/>
</dbReference>
<dbReference type="InterPro" id="IPR017945">
    <property type="entry name" value="DHBP_synth_RibB-like_a/b_dom"/>
</dbReference>
<dbReference type="NCBIfam" id="TIGR01662">
    <property type="entry name" value="HAD-SF-IIIA"/>
    <property type="match status" value="1"/>
</dbReference>
<name>A0AAJ1ML33_9SPIO</name>
<evidence type="ECO:0000256" key="7">
    <source>
        <dbReference type="ARBA" id="ARBA00022695"/>
    </source>
</evidence>
<dbReference type="GO" id="GO:0005737">
    <property type="term" value="C:cytoplasm"/>
    <property type="evidence" value="ECO:0007669"/>
    <property type="project" value="UniProtKB-SubCell"/>
</dbReference>
<dbReference type="InterPro" id="IPR005145">
    <property type="entry name" value="Sua5_C"/>
</dbReference>
<evidence type="ECO:0000256" key="12">
    <source>
        <dbReference type="ARBA" id="ARBA00029774"/>
    </source>
</evidence>
<dbReference type="InterPro" id="IPR036412">
    <property type="entry name" value="HAD-like_sf"/>
</dbReference>
<evidence type="ECO:0000256" key="9">
    <source>
        <dbReference type="ARBA" id="ARBA00022741"/>
    </source>
</evidence>
<keyword evidence="6" id="KW-0819">tRNA processing</keyword>
<proteinExistence type="inferred from homology"/>
<evidence type="ECO:0000256" key="3">
    <source>
        <dbReference type="ARBA" id="ARBA00012584"/>
    </source>
</evidence>
<dbReference type="InterPro" id="IPR050156">
    <property type="entry name" value="TC-AMP_synthase_SUA5"/>
</dbReference>
<keyword evidence="11" id="KW-0067">ATP-binding</keyword>
<keyword evidence="4" id="KW-0963">Cytoplasm</keyword>
<dbReference type="Gene3D" id="3.90.870.10">
    <property type="entry name" value="DHBP synthase"/>
    <property type="match status" value="1"/>
</dbReference>
<dbReference type="Proteomes" id="UP001221217">
    <property type="component" value="Unassembled WGS sequence"/>
</dbReference>
<dbReference type="PROSITE" id="PS51163">
    <property type="entry name" value="YRDC"/>
    <property type="match status" value="1"/>
</dbReference>
<dbReference type="InterPro" id="IPR023214">
    <property type="entry name" value="HAD_sf"/>
</dbReference>
<accession>A0AAJ1ML33</accession>
<dbReference type="GO" id="GO:0016791">
    <property type="term" value="F:phosphatase activity"/>
    <property type="evidence" value="ECO:0007669"/>
    <property type="project" value="InterPro"/>
</dbReference>
<evidence type="ECO:0000256" key="13">
    <source>
        <dbReference type="ARBA" id="ARBA00048366"/>
    </source>
</evidence>
<reference evidence="15 16" key="1">
    <citation type="submission" date="2022-12" db="EMBL/GenBank/DDBJ databases">
        <title>Metagenome assembled genome from gulf of manar.</title>
        <authorList>
            <person name="Kohli P."/>
            <person name="Pk S."/>
            <person name="Venkata Ramana C."/>
            <person name="Sasikala C."/>
        </authorList>
    </citation>
    <scope>NUCLEOTIDE SEQUENCE [LARGE SCALE GENOMIC DNA]</scope>
    <source>
        <strain evidence="15">JB008</strain>
    </source>
</reference>
<dbReference type="CDD" id="cd07503">
    <property type="entry name" value="HAD_HisB-N"/>
    <property type="match status" value="1"/>
</dbReference>
<dbReference type="InterPro" id="IPR006070">
    <property type="entry name" value="Sua5-like_dom"/>
</dbReference>
<evidence type="ECO:0000256" key="8">
    <source>
        <dbReference type="ARBA" id="ARBA00022723"/>
    </source>
</evidence>
<dbReference type="Pfam" id="PF01300">
    <property type="entry name" value="Sua5_yciO_yrdC"/>
    <property type="match status" value="1"/>
</dbReference>
<dbReference type="InterPro" id="IPR038385">
    <property type="entry name" value="Sua5/YwlC_C"/>
</dbReference>
<evidence type="ECO:0000313" key="15">
    <source>
        <dbReference type="EMBL" id="MDC7228437.1"/>
    </source>
</evidence>
<comment type="caution">
    <text evidence="15">The sequence shown here is derived from an EMBL/GenBank/DDBJ whole genome shotgun (WGS) entry which is preliminary data.</text>
</comment>
<dbReference type="EMBL" id="JAQQAL010000046">
    <property type="protein sequence ID" value="MDC7228437.1"/>
    <property type="molecule type" value="Genomic_DNA"/>
</dbReference>
<dbReference type="PANTHER" id="PTHR17490">
    <property type="entry name" value="SUA5"/>
    <property type="match status" value="1"/>
</dbReference>
<dbReference type="NCBIfam" id="TIGR00057">
    <property type="entry name" value="L-threonylcarbamoyladenylate synthase"/>
    <property type="match status" value="1"/>
</dbReference>
<organism evidence="15 16">
    <name type="scientific">Candidatus Thalassospirochaeta sargassi</name>
    <dbReference type="NCBI Taxonomy" id="3119039"/>
    <lineage>
        <taxon>Bacteria</taxon>
        <taxon>Pseudomonadati</taxon>
        <taxon>Spirochaetota</taxon>
        <taxon>Spirochaetia</taxon>
        <taxon>Spirochaetales</taxon>
        <taxon>Spirochaetaceae</taxon>
        <taxon>Candidatus Thalassospirochaeta</taxon>
    </lineage>
</organism>
<keyword evidence="10" id="KW-0378">Hydrolase</keyword>
<keyword evidence="9" id="KW-0547">Nucleotide-binding</keyword>
<evidence type="ECO:0000259" key="14">
    <source>
        <dbReference type="PROSITE" id="PS51163"/>
    </source>
</evidence>
<evidence type="ECO:0000256" key="5">
    <source>
        <dbReference type="ARBA" id="ARBA00022679"/>
    </source>
</evidence>
<feature type="domain" description="YrdC-like" evidence="14">
    <location>
        <begin position="190"/>
        <end position="376"/>
    </location>
</feature>
<dbReference type="Pfam" id="PF13242">
    <property type="entry name" value="Hydrolase_like"/>
    <property type="match status" value="1"/>
</dbReference>
<comment type="similarity">
    <text evidence="2">Belongs to the SUA5 family.</text>
</comment>
<dbReference type="GO" id="GO:0006450">
    <property type="term" value="P:regulation of translational fidelity"/>
    <property type="evidence" value="ECO:0007669"/>
    <property type="project" value="TreeGrafter"/>
</dbReference>
<keyword evidence="7 15" id="KW-0548">Nucleotidyltransferase</keyword>
<sequence>MPDKRKAVFLDRDGTIMQDSGYLNSPDQVEFFDDTIAVLYQLQSEYELFIVTNQSGVGKGLITAEGVEKVNGYIDDYLRRSGIIIREWFVCTHTTEDNCECKKPKPYFLNLAAEKYGIDLSQSWVIGDHPHDISFADNGGAKGLYVLTGHGAKHLSELPHDVPVFHNLSSAAERILGRKTDGSKTDAPNFCSIEDGAAQLRKGGLTAFPTETVYGLGADVFNPEAVAGIFQLKGRPLFNPLIAHISGINMLEKLIKSISPTAEKLINAFWPGPLTLVFEKKDNVPDIVTGGNPTVAVRMPDHPMALELIRRADSPIAAPSANAFGKTSPTTALHVVEQLGVDGYKIIDGGACRVGVESTVLSLVHETPVLLRPGGLSVERIEEITGPVEHVTEPQLKNLESPGLLASHYSPHTPFILKNGEPEPNPEPATGLMLFCESSIYSAGPVEILSPAGSTSEAAVNLYAAMRRLDKMDLERIIAYRLPERGLGKAVNDRISKASVPAPNMTPAEEE</sequence>
<dbReference type="InterPro" id="IPR006549">
    <property type="entry name" value="HAD-SF_hydro_IIIA"/>
</dbReference>
<dbReference type="EC" id="2.7.7.87" evidence="3"/>
<evidence type="ECO:0000256" key="2">
    <source>
        <dbReference type="ARBA" id="ARBA00007663"/>
    </source>
</evidence>
<evidence type="ECO:0000256" key="10">
    <source>
        <dbReference type="ARBA" id="ARBA00022801"/>
    </source>
</evidence>
<dbReference type="Gene3D" id="3.40.50.1000">
    <property type="entry name" value="HAD superfamily/HAD-like"/>
    <property type="match status" value="1"/>
</dbReference>
<evidence type="ECO:0000313" key="16">
    <source>
        <dbReference type="Proteomes" id="UP001221217"/>
    </source>
</evidence>
<dbReference type="GO" id="GO:0046872">
    <property type="term" value="F:metal ion binding"/>
    <property type="evidence" value="ECO:0007669"/>
    <property type="project" value="UniProtKB-KW"/>
</dbReference>
<dbReference type="GO" id="GO:0061710">
    <property type="term" value="F:L-threonylcarbamoyladenylate synthase"/>
    <property type="evidence" value="ECO:0007669"/>
    <property type="project" value="UniProtKB-EC"/>
</dbReference>
<dbReference type="SUPFAM" id="SSF56784">
    <property type="entry name" value="HAD-like"/>
    <property type="match status" value="1"/>
</dbReference>
<dbReference type="Pfam" id="PF03481">
    <property type="entry name" value="Sua5_C"/>
    <property type="match status" value="1"/>
</dbReference>
<dbReference type="NCBIfam" id="TIGR01656">
    <property type="entry name" value="Histidinol-ppas"/>
    <property type="match status" value="1"/>
</dbReference>
<evidence type="ECO:0000256" key="1">
    <source>
        <dbReference type="ARBA" id="ARBA00004496"/>
    </source>
</evidence>
<dbReference type="PANTHER" id="PTHR17490:SF16">
    <property type="entry name" value="THREONYLCARBAMOYL-AMP SYNTHASE"/>
    <property type="match status" value="1"/>
</dbReference>
<dbReference type="InterPro" id="IPR006543">
    <property type="entry name" value="Histidinol-phos"/>
</dbReference>
<protein>
    <recommendedName>
        <fullName evidence="12">L-threonylcarbamoyladenylate synthase</fullName>
        <ecNumber evidence="3">2.7.7.87</ecNumber>
    </recommendedName>
    <alternativeName>
        <fullName evidence="12">L-threonylcarbamoyladenylate synthase</fullName>
    </alternativeName>
</protein>
<keyword evidence="8" id="KW-0479">Metal-binding</keyword>
<dbReference type="GO" id="GO:0003725">
    <property type="term" value="F:double-stranded RNA binding"/>
    <property type="evidence" value="ECO:0007669"/>
    <property type="project" value="InterPro"/>
</dbReference>
<evidence type="ECO:0000256" key="4">
    <source>
        <dbReference type="ARBA" id="ARBA00022490"/>
    </source>
</evidence>
<dbReference type="GO" id="GO:0005524">
    <property type="term" value="F:ATP binding"/>
    <property type="evidence" value="ECO:0007669"/>
    <property type="project" value="UniProtKB-KW"/>
</dbReference>
<keyword evidence="5 15" id="KW-0808">Transferase</keyword>
<comment type="catalytic activity">
    <reaction evidence="13">
        <text>L-threonine + hydrogencarbonate + ATP = L-threonylcarbamoyladenylate + diphosphate + H2O</text>
        <dbReference type="Rhea" id="RHEA:36407"/>
        <dbReference type="ChEBI" id="CHEBI:15377"/>
        <dbReference type="ChEBI" id="CHEBI:17544"/>
        <dbReference type="ChEBI" id="CHEBI:30616"/>
        <dbReference type="ChEBI" id="CHEBI:33019"/>
        <dbReference type="ChEBI" id="CHEBI:57926"/>
        <dbReference type="ChEBI" id="CHEBI:73682"/>
        <dbReference type="EC" id="2.7.7.87"/>
    </reaction>
</comment>
<gene>
    <name evidence="15" type="ORF">PQJ61_16870</name>
</gene>
<dbReference type="SUPFAM" id="SSF55821">
    <property type="entry name" value="YrdC/RibB"/>
    <property type="match status" value="1"/>
</dbReference>
<dbReference type="Gene3D" id="3.40.50.11030">
    <property type="entry name" value="Threonylcarbamoyl-AMP synthase, C-terminal domain"/>
    <property type="match status" value="1"/>
</dbReference>
<dbReference type="GO" id="GO:0008033">
    <property type="term" value="P:tRNA processing"/>
    <property type="evidence" value="ECO:0007669"/>
    <property type="project" value="UniProtKB-KW"/>
</dbReference>
<comment type="subcellular location">
    <subcellularLocation>
        <location evidence="1">Cytoplasm</location>
    </subcellularLocation>
</comment>
<dbReference type="AlphaFoldDB" id="A0AAJ1ML33"/>
<evidence type="ECO:0000256" key="6">
    <source>
        <dbReference type="ARBA" id="ARBA00022694"/>
    </source>
</evidence>
<evidence type="ECO:0000256" key="11">
    <source>
        <dbReference type="ARBA" id="ARBA00022840"/>
    </source>
</evidence>